<feature type="compositionally biased region" description="Polar residues" evidence="14">
    <location>
        <begin position="531"/>
        <end position="545"/>
    </location>
</feature>
<keyword evidence="10" id="KW-1015">Disulfide bond</keyword>
<organism evidence="17">
    <name type="scientific">Rhipicephalus appendiculatus</name>
    <name type="common">Brown ear tick</name>
    <dbReference type="NCBI Taxonomy" id="34631"/>
    <lineage>
        <taxon>Eukaryota</taxon>
        <taxon>Metazoa</taxon>
        <taxon>Ecdysozoa</taxon>
        <taxon>Arthropoda</taxon>
        <taxon>Chelicerata</taxon>
        <taxon>Arachnida</taxon>
        <taxon>Acari</taxon>
        <taxon>Parasitiformes</taxon>
        <taxon>Ixodida</taxon>
        <taxon>Ixodoidea</taxon>
        <taxon>Ixodidae</taxon>
        <taxon>Rhipicephalinae</taxon>
        <taxon>Rhipicephalus</taxon>
        <taxon>Rhipicephalus</taxon>
    </lineage>
</organism>
<dbReference type="PROSITE" id="PS00135">
    <property type="entry name" value="TRYPSIN_SER"/>
    <property type="match status" value="1"/>
</dbReference>
<keyword evidence="9" id="KW-0130">Cell adhesion</keyword>
<keyword evidence="3 13" id="KW-0645">Protease</keyword>
<dbReference type="EMBL" id="GEDV01004727">
    <property type="protein sequence ID" value="JAP83830.1"/>
    <property type="molecule type" value="Transcribed_RNA"/>
</dbReference>
<dbReference type="GO" id="GO:0030246">
    <property type="term" value="F:carbohydrate binding"/>
    <property type="evidence" value="ECO:0007669"/>
    <property type="project" value="UniProtKB-KW"/>
</dbReference>
<evidence type="ECO:0000256" key="1">
    <source>
        <dbReference type="ARBA" id="ARBA00022536"/>
    </source>
</evidence>
<feature type="region of interest" description="Disordered" evidence="14">
    <location>
        <begin position="58"/>
        <end position="108"/>
    </location>
</feature>
<dbReference type="Pfam" id="PF00089">
    <property type="entry name" value="Trypsin"/>
    <property type="match status" value="1"/>
</dbReference>
<dbReference type="InterPro" id="IPR018114">
    <property type="entry name" value="TRYPSIN_HIS"/>
</dbReference>
<dbReference type="GO" id="GO:0004252">
    <property type="term" value="F:serine-type endopeptidase activity"/>
    <property type="evidence" value="ECO:0007669"/>
    <property type="project" value="InterPro"/>
</dbReference>
<evidence type="ECO:0000256" key="10">
    <source>
        <dbReference type="ARBA" id="ARBA00023157"/>
    </source>
</evidence>
<evidence type="ECO:0000256" key="9">
    <source>
        <dbReference type="ARBA" id="ARBA00022889"/>
    </source>
</evidence>
<feature type="compositionally biased region" description="Polar residues" evidence="14">
    <location>
        <begin position="396"/>
        <end position="406"/>
    </location>
</feature>
<keyword evidence="2" id="KW-0768">Sushi</keyword>
<dbReference type="PRINTS" id="PR00722">
    <property type="entry name" value="CHYMOTRYPSIN"/>
</dbReference>
<evidence type="ECO:0000256" key="12">
    <source>
        <dbReference type="ARBA" id="ARBA00066707"/>
    </source>
</evidence>
<dbReference type="PROSITE" id="PS00134">
    <property type="entry name" value="TRYPSIN_HIS"/>
    <property type="match status" value="1"/>
</dbReference>
<evidence type="ECO:0000256" key="14">
    <source>
        <dbReference type="SAM" id="MobiDB-lite"/>
    </source>
</evidence>
<evidence type="ECO:0000256" key="6">
    <source>
        <dbReference type="ARBA" id="ARBA00022801"/>
    </source>
</evidence>
<dbReference type="FunFam" id="2.40.10.10:FF:000120">
    <property type="entry name" value="Putative serine protease"/>
    <property type="match status" value="1"/>
</dbReference>
<evidence type="ECO:0000259" key="16">
    <source>
        <dbReference type="PROSITE" id="PS50240"/>
    </source>
</evidence>
<feature type="compositionally biased region" description="Polar residues" evidence="14">
    <location>
        <begin position="64"/>
        <end position="79"/>
    </location>
</feature>
<evidence type="ECO:0000256" key="11">
    <source>
        <dbReference type="ARBA" id="ARBA00052079"/>
    </source>
</evidence>
<dbReference type="PANTHER" id="PTHR24253">
    <property type="entry name" value="TRANSMEMBRANE PROTEASE SERINE"/>
    <property type="match status" value="1"/>
</dbReference>
<feature type="compositionally biased region" description="Low complexity" evidence="14">
    <location>
        <begin position="270"/>
        <end position="290"/>
    </location>
</feature>
<feature type="compositionally biased region" description="Polar residues" evidence="14">
    <location>
        <begin position="256"/>
        <end position="269"/>
    </location>
</feature>
<dbReference type="SMART" id="SM00020">
    <property type="entry name" value="Tryp_SPc"/>
    <property type="match status" value="1"/>
</dbReference>
<evidence type="ECO:0000313" key="17">
    <source>
        <dbReference type="EMBL" id="JAP83830.1"/>
    </source>
</evidence>
<keyword evidence="6 13" id="KW-0378">Hydrolase</keyword>
<keyword evidence="1" id="KW-0245">EGF-like domain</keyword>
<evidence type="ECO:0000256" key="8">
    <source>
        <dbReference type="ARBA" id="ARBA00022825"/>
    </source>
</evidence>
<name>A0A131YZA8_RHIAP</name>
<dbReference type="InterPro" id="IPR001314">
    <property type="entry name" value="Peptidase_S1A"/>
</dbReference>
<dbReference type="AlphaFoldDB" id="A0A131YZA8"/>
<keyword evidence="5" id="KW-0430">Lectin</keyword>
<feature type="chain" id="PRO_5007286377" description="limulus clotting factor C" evidence="15">
    <location>
        <begin position="31"/>
        <end position="867"/>
    </location>
</feature>
<evidence type="ECO:0000256" key="15">
    <source>
        <dbReference type="SAM" id="SignalP"/>
    </source>
</evidence>
<keyword evidence="8 13" id="KW-0720">Serine protease</keyword>
<keyword evidence="7" id="KW-0353">Hemolymph clotting</keyword>
<dbReference type="GO" id="GO:0006508">
    <property type="term" value="P:proteolysis"/>
    <property type="evidence" value="ECO:0007669"/>
    <property type="project" value="UniProtKB-KW"/>
</dbReference>
<evidence type="ECO:0000256" key="7">
    <source>
        <dbReference type="ARBA" id="ARBA00022820"/>
    </source>
</evidence>
<feature type="signal peptide" evidence="15">
    <location>
        <begin position="1"/>
        <end position="30"/>
    </location>
</feature>
<proteinExistence type="predicted"/>
<feature type="compositionally biased region" description="Low complexity" evidence="14">
    <location>
        <begin position="371"/>
        <end position="390"/>
    </location>
</feature>
<dbReference type="EC" id="3.4.21.84" evidence="12"/>
<dbReference type="PROSITE" id="PS50240">
    <property type="entry name" value="TRYPSIN_DOM"/>
    <property type="match status" value="1"/>
</dbReference>
<dbReference type="InterPro" id="IPR043504">
    <property type="entry name" value="Peptidase_S1_PA_chymotrypsin"/>
</dbReference>
<protein>
    <recommendedName>
        <fullName evidence="12">limulus clotting factor C</fullName>
        <ecNumber evidence="12">3.4.21.84</ecNumber>
    </recommendedName>
</protein>
<keyword evidence="4 15" id="KW-0732">Signal</keyword>
<feature type="compositionally biased region" description="Low complexity" evidence="14">
    <location>
        <begin position="81"/>
        <end position="93"/>
    </location>
</feature>
<dbReference type="GO" id="GO:0042381">
    <property type="term" value="P:hemolymph coagulation"/>
    <property type="evidence" value="ECO:0007669"/>
    <property type="project" value="UniProtKB-KW"/>
</dbReference>
<feature type="compositionally biased region" description="Low complexity" evidence="14">
    <location>
        <begin position="176"/>
        <end position="188"/>
    </location>
</feature>
<dbReference type="CDD" id="cd00190">
    <property type="entry name" value="Tryp_SPc"/>
    <property type="match status" value="1"/>
</dbReference>
<evidence type="ECO:0000256" key="2">
    <source>
        <dbReference type="ARBA" id="ARBA00022659"/>
    </source>
</evidence>
<dbReference type="SUPFAM" id="SSF50494">
    <property type="entry name" value="Trypsin-like serine proteases"/>
    <property type="match status" value="1"/>
</dbReference>
<feature type="region of interest" description="Disordered" evidence="14">
    <location>
        <begin position="135"/>
        <end position="188"/>
    </location>
</feature>
<feature type="compositionally biased region" description="Polar residues" evidence="14">
    <location>
        <begin position="144"/>
        <end position="175"/>
    </location>
</feature>
<dbReference type="PANTHER" id="PTHR24253:SF176">
    <property type="entry name" value="CORIN, ISOFORM B"/>
    <property type="match status" value="1"/>
</dbReference>
<comment type="catalytic activity">
    <reaction evidence="11">
        <text>Selective cleavage of 103-Arg-|-Ser-104 and 124-Ile-|-Ile-125 bonds in Limulus clotting factor B to form activated factor B. Cleavage of -Pro-Arg-|-Xaa- bonds in synthetic substrates.</text>
        <dbReference type="EC" id="3.4.21.84"/>
    </reaction>
</comment>
<reference evidence="17" key="1">
    <citation type="journal article" date="2016" name="Ticks Tick Borne Dis.">
        <title>De novo assembly and annotation of the salivary gland transcriptome of Rhipicephalus appendiculatus male and female ticks during blood feeding.</title>
        <authorList>
            <person name="de Castro M.H."/>
            <person name="de Klerk D."/>
            <person name="Pienaar R."/>
            <person name="Latif A.A."/>
            <person name="Rees D.J."/>
            <person name="Mans B.J."/>
        </authorList>
    </citation>
    <scope>NUCLEOTIDE SEQUENCE</scope>
    <source>
        <tissue evidence="17">Salivary glands</tissue>
    </source>
</reference>
<dbReference type="GO" id="GO:0007155">
    <property type="term" value="P:cell adhesion"/>
    <property type="evidence" value="ECO:0007669"/>
    <property type="project" value="UniProtKB-KW"/>
</dbReference>
<feature type="region of interest" description="Disordered" evidence="14">
    <location>
        <begin position="531"/>
        <end position="561"/>
    </location>
</feature>
<dbReference type="InterPro" id="IPR001254">
    <property type="entry name" value="Trypsin_dom"/>
</dbReference>
<sequence>MTAGTRPVRHKLPLLHRLAWILILIETTRAASIVYPALQAETSSHTDYKEATTKTISDDVTTTPSPATTVLSTTGSPSDPVTEAAGGAVTTTKKTAKEPSFEMTTKNTTKRPAVLTTTTARAIIQVATVRSTTKLPSTKVTTTRSKTGRPTVQVTESISGKLTTKITTESPSTPVTKAESAAETTTKSATELPVIQTTTVNPTKRPEVLTTTTESTTERPVVQVTTLRSTTARPVTQVTTVQTTTTKLPSTHLTTIRSTTGRPSAQVTKTPVSEASTTMTTTQSPSVTATDAVTSQVTTKHTRTARPSVQLTTMKSSAQLPSTQATRKKSTTDHTSVPVTKTISGGLSTAKGTTEQPSTQETTMKSTTERPSVQVATTTSTTKSPSVSVPEAVGGNVTTAKSTTERPSMPVTKPASSEATTVGSTTELPSVQVTAVVGGGLTTTTSTTQRPSTHVTKAVSDNATTSTTTTEGGMIVDVILVTKPTASTTPRPHNLGDIVQEAVVVPQGSPVVEGGDNVVIEVVPILNGNATSGQGTLGSDTHSTFKPSLETTKKPKKKHSGLKKQFTNSYMRTYVTKRCGVPNERMRRIVGGKVTTLERYPWTVGVWMRYGQRPYCGGVIISWLFVLTAGHCTRNKVAHDLRVSFGLSEIDPDRVQSEQQEHLIAVAAIHQNPLFKDIVHGDDISILKMSKPLQSGGYPVTPICIPEATETHITTKDIVGTEGVVAGWGRTKYGGESSKQLREVWLPIVSNNACSEIFKDILKIRDEMICAGDINGTKDACQGDSGGSLMWRSKADDRWYTLGVVSFGVKCAEPGYYGTYTRVQSYLDWICQVTDGLLCFGSSAYKAMTLPSKDMREKHLRERRSRN</sequence>
<dbReference type="Gene3D" id="2.40.10.10">
    <property type="entry name" value="Trypsin-like serine proteases"/>
    <property type="match status" value="1"/>
</dbReference>
<feature type="compositionally biased region" description="Polar residues" evidence="14">
    <location>
        <begin position="333"/>
        <end position="370"/>
    </location>
</feature>
<evidence type="ECO:0000256" key="3">
    <source>
        <dbReference type="ARBA" id="ARBA00022670"/>
    </source>
</evidence>
<feature type="compositionally biased region" description="Polar residues" evidence="14">
    <location>
        <begin position="414"/>
        <end position="424"/>
    </location>
</feature>
<feature type="domain" description="Peptidase S1" evidence="16">
    <location>
        <begin position="589"/>
        <end position="835"/>
    </location>
</feature>
<evidence type="ECO:0000256" key="4">
    <source>
        <dbReference type="ARBA" id="ARBA00022729"/>
    </source>
</evidence>
<evidence type="ECO:0000256" key="13">
    <source>
        <dbReference type="RuleBase" id="RU363034"/>
    </source>
</evidence>
<evidence type="ECO:0000256" key="5">
    <source>
        <dbReference type="ARBA" id="ARBA00022734"/>
    </source>
</evidence>
<dbReference type="InterPro" id="IPR033116">
    <property type="entry name" value="TRYPSIN_SER"/>
</dbReference>
<accession>A0A131YZA8</accession>
<feature type="region of interest" description="Disordered" evidence="14">
    <location>
        <begin position="255"/>
        <end position="424"/>
    </location>
</feature>
<feature type="compositionally biased region" description="Polar residues" evidence="14">
    <location>
        <begin position="291"/>
        <end position="325"/>
    </location>
</feature>
<dbReference type="InterPro" id="IPR009003">
    <property type="entry name" value="Peptidase_S1_PA"/>
</dbReference>